<organism evidence="4 5">
    <name type="scientific">Halostreptopolyspora alba</name>
    <dbReference type="NCBI Taxonomy" id="2487137"/>
    <lineage>
        <taxon>Bacteria</taxon>
        <taxon>Bacillati</taxon>
        <taxon>Actinomycetota</taxon>
        <taxon>Actinomycetes</taxon>
        <taxon>Streptosporangiales</taxon>
        <taxon>Nocardiopsidaceae</taxon>
        <taxon>Halostreptopolyspora</taxon>
    </lineage>
</organism>
<feature type="region of interest" description="Disordered" evidence="1">
    <location>
        <begin position="32"/>
        <end position="69"/>
    </location>
</feature>
<name>A0A3N0EA90_9ACTN</name>
<sequence>MATGPITTCPTLSGSTRLSGRLRWRAVEVTRSHRRTPSPARTARASAARVNATAAASGETAAAGPLRPKGAAVTEAEQWRPVVGFEGLYRVSDAGRVRSFHRNPEGELLKLRPNRNRYLYADLWRDGQEHRRAVHRTVLEAFVGPCPEGHQAAHWNGCKTDNRLSNLRWATAADNAADSIRLGQHPNAAKVACPRGHPFDQANTRTRPNGKRECRECHRAHVRDYKRRRRALDRVLRTGSEVAL</sequence>
<dbReference type="InterPro" id="IPR044925">
    <property type="entry name" value="His-Me_finger_sf"/>
</dbReference>
<reference evidence="4 5" key="1">
    <citation type="submission" date="2018-11" db="EMBL/GenBank/DDBJ databases">
        <title>The genome draft of YIM 96095.</title>
        <authorList>
            <person name="Tang S.-K."/>
            <person name="Chunyu W.-X."/>
            <person name="Feng Y.-Z."/>
        </authorList>
    </citation>
    <scope>NUCLEOTIDE SEQUENCE [LARGE SCALE GENOMIC DNA]</scope>
    <source>
        <strain evidence="4 5">YIM 96095</strain>
    </source>
</reference>
<gene>
    <name evidence="4" type="ORF">EFW17_10705</name>
</gene>
<proteinExistence type="predicted"/>
<comment type="caution">
    <text evidence="4">The sequence shown here is derived from an EMBL/GenBank/DDBJ whole genome shotgun (WGS) entry which is preliminary data.</text>
</comment>
<dbReference type="EMBL" id="RJMB01000009">
    <property type="protein sequence ID" value="RNL84763.1"/>
    <property type="molecule type" value="Genomic_DNA"/>
</dbReference>
<dbReference type="Proteomes" id="UP000269198">
    <property type="component" value="Unassembled WGS sequence"/>
</dbReference>
<feature type="domain" description="NUMOD4" evidence="2">
    <location>
        <begin position="77"/>
        <end position="124"/>
    </location>
</feature>
<evidence type="ECO:0000256" key="1">
    <source>
        <dbReference type="SAM" id="MobiDB-lite"/>
    </source>
</evidence>
<protein>
    <recommendedName>
        <fullName evidence="6">HNH endonuclease</fullName>
    </recommendedName>
</protein>
<dbReference type="Gene3D" id="3.90.75.20">
    <property type="match status" value="1"/>
</dbReference>
<dbReference type="SUPFAM" id="SSF54060">
    <property type="entry name" value="His-Me finger endonucleases"/>
    <property type="match status" value="1"/>
</dbReference>
<accession>A0A3N0EA90</accession>
<dbReference type="Pfam" id="PF13392">
    <property type="entry name" value="HNH_3"/>
    <property type="match status" value="1"/>
</dbReference>
<dbReference type="InterPro" id="IPR010902">
    <property type="entry name" value="NUMOD4"/>
</dbReference>
<evidence type="ECO:0000259" key="2">
    <source>
        <dbReference type="Pfam" id="PF07463"/>
    </source>
</evidence>
<feature type="compositionally biased region" description="Low complexity" evidence="1">
    <location>
        <begin position="37"/>
        <end position="64"/>
    </location>
</feature>
<feature type="domain" description="HNH nuclease" evidence="3">
    <location>
        <begin position="132"/>
        <end position="176"/>
    </location>
</feature>
<evidence type="ECO:0000259" key="3">
    <source>
        <dbReference type="Pfam" id="PF13392"/>
    </source>
</evidence>
<dbReference type="OrthoDB" id="3732358at2"/>
<dbReference type="AlphaFoldDB" id="A0A3N0EA90"/>
<dbReference type="Pfam" id="PF07463">
    <property type="entry name" value="NUMOD4"/>
    <property type="match status" value="1"/>
</dbReference>
<dbReference type="GO" id="GO:0016788">
    <property type="term" value="F:hydrolase activity, acting on ester bonds"/>
    <property type="evidence" value="ECO:0007669"/>
    <property type="project" value="InterPro"/>
</dbReference>
<evidence type="ECO:0000313" key="5">
    <source>
        <dbReference type="Proteomes" id="UP000269198"/>
    </source>
</evidence>
<dbReference type="InterPro" id="IPR003615">
    <property type="entry name" value="HNH_nuc"/>
</dbReference>
<evidence type="ECO:0008006" key="6">
    <source>
        <dbReference type="Google" id="ProtNLM"/>
    </source>
</evidence>
<evidence type="ECO:0000313" key="4">
    <source>
        <dbReference type="EMBL" id="RNL84763.1"/>
    </source>
</evidence>
<keyword evidence="5" id="KW-1185">Reference proteome</keyword>